<name>A0AAD1XU04_EUPCR</name>
<evidence type="ECO:0000313" key="2">
    <source>
        <dbReference type="Proteomes" id="UP001295684"/>
    </source>
</evidence>
<dbReference type="Proteomes" id="UP001295684">
    <property type="component" value="Unassembled WGS sequence"/>
</dbReference>
<comment type="caution">
    <text evidence="1">The sequence shown here is derived from an EMBL/GenBank/DDBJ whole genome shotgun (WGS) entry which is preliminary data.</text>
</comment>
<proteinExistence type="predicted"/>
<keyword evidence="2" id="KW-1185">Reference proteome</keyword>
<protein>
    <submittedName>
        <fullName evidence="1">Uncharacterized protein</fullName>
    </submittedName>
</protein>
<evidence type="ECO:0000313" key="1">
    <source>
        <dbReference type="EMBL" id="CAI2378903.1"/>
    </source>
</evidence>
<dbReference type="AlphaFoldDB" id="A0AAD1XU04"/>
<dbReference type="EMBL" id="CAMPGE010020684">
    <property type="protein sequence ID" value="CAI2378903.1"/>
    <property type="molecule type" value="Genomic_DNA"/>
</dbReference>
<reference evidence="1" key="1">
    <citation type="submission" date="2023-07" db="EMBL/GenBank/DDBJ databases">
        <authorList>
            <consortium name="AG Swart"/>
            <person name="Singh M."/>
            <person name="Singh A."/>
            <person name="Seah K."/>
            <person name="Emmerich C."/>
        </authorList>
    </citation>
    <scope>NUCLEOTIDE SEQUENCE</scope>
    <source>
        <strain evidence="1">DP1</strain>
    </source>
</reference>
<organism evidence="1 2">
    <name type="scientific">Euplotes crassus</name>
    <dbReference type="NCBI Taxonomy" id="5936"/>
    <lineage>
        <taxon>Eukaryota</taxon>
        <taxon>Sar</taxon>
        <taxon>Alveolata</taxon>
        <taxon>Ciliophora</taxon>
        <taxon>Intramacronucleata</taxon>
        <taxon>Spirotrichea</taxon>
        <taxon>Hypotrichia</taxon>
        <taxon>Euplotida</taxon>
        <taxon>Euplotidae</taxon>
        <taxon>Moneuplotes</taxon>
    </lineage>
</organism>
<sequence length="281" mass="33153">MDNTEFNTFNFYTRELSFNLSEDMTLNKDLENELSKLERSNTNPLFKSEELLLSQEDFKDQNFEEITLNNSFNLEQSPVCAINFDEPSMKQDVPCLSLEATSHSKENISERKEKQALQWKENGRLNVIKKSSVRMIKRFYHRLFLRDNKTLVKKRFVNSKASLILQAAMKFTKKYLKIDSESFAVYLLKVIGVKYTHSDSSHEEAIKEADDYKMLLSNFSNPRFDQIQESKYFQILVEYIMKGSLPDSKKSCYQHLLETEKKYIEKNPKNYSDVFQILNNQ</sequence>
<accession>A0AAD1XU04</accession>
<gene>
    <name evidence="1" type="ORF">ECRASSUSDP1_LOCUS20303</name>
</gene>